<reference evidence="5" key="1">
    <citation type="submission" date="2020-05" db="UniProtKB">
        <authorList>
            <consortium name="EnsemblMetazoa"/>
        </authorList>
    </citation>
    <scope>IDENTIFICATION</scope>
    <source>
        <strain evidence="5">BB02</strain>
    </source>
</reference>
<dbReference type="EnsemblMetazoa" id="BGLB026879-RA">
    <property type="protein sequence ID" value="BGLB026879-PA"/>
    <property type="gene ID" value="BGLB026879"/>
</dbReference>
<dbReference type="VEuPathDB" id="VectorBase:BGLAX_045948"/>
<protein>
    <recommendedName>
        <fullName evidence="2">Dymeclin</fullName>
    </recommendedName>
</protein>
<evidence type="ECO:0000313" key="6">
    <source>
        <dbReference type="Proteomes" id="UP000076420"/>
    </source>
</evidence>
<dbReference type="InterPro" id="IPR019142">
    <property type="entry name" value="Dymeclin"/>
</dbReference>
<gene>
    <name evidence="5" type="primary">106076384</name>
</gene>
<comment type="similarity">
    <text evidence="1">Belongs to the dymeclin family.</text>
</comment>
<evidence type="ECO:0000313" key="5">
    <source>
        <dbReference type="EnsemblMetazoa" id="BGLB026879-PA"/>
    </source>
</evidence>
<dbReference type="Proteomes" id="UP000076420">
    <property type="component" value="Unassembled WGS sequence"/>
</dbReference>
<name>A0A2C9L4N8_BIOGL</name>
<dbReference type="STRING" id="6526.A0A2C9L4N8"/>
<dbReference type="GO" id="GO:0007030">
    <property type="term" value="P:Golgi organization"/>
    <property type="evidence" value="ECO:0007669"/>
    <property type="project" value="TreeGrafter"/>
</dbReference>
<dbReference type="KEGG" id="bgt:106076384"/>
<dbReference type="AlphaFoldDB" id="A0A2C9L4N8"/>
<dbReference type="PANTHER" id="PTHR12895:SF9">
    <property type="entry name" value="DYMECLIN"/>
    <property type="match status" value="1"/>
</dbReference>
<dbReference type="PANTHER" id="PTHR12895">
    <property type="entry name" value="DYMECLIN"/>
    <property type="match status" value="1"/>
</dbReference>
<proteinExistence type="inferred from homology"/>
<organism evidence="5 6">
    <name type="scientific">Biomphalaria glabrata</name>
    <name type="common">Bloodfluke planorb</name>
    <name type="synonym">Freshwater snail</name>
    <dbReference type="NCBI Taxonomy" id="6526"/>
    <lineage>
        <taxon>Eukaryota</taxon>
        <taxon>Metazoa</taxon>
        <taxon>Spiralia</taxon>
        <taxon>Lophotrochozoa</taxon>
        <taxon>Mollusca</taxon>
        <taxon>Gastropoda</taxon>
        <taxon>Heterobranchia</taxon>
        <taxon>Euthyneura</taxon>
        <taxon>Panpulmonata</taxon>
        <taxon>Hygrophila</taxon>
        <taxon>Lymnaeoidea</taxon>
        <taxon>Planorbidae</taxon>
        <taxon>Biomphalaria</taxon>
    </lineage>
</organism>
<dbReference type="GO" id="GO:0005794">
    <property type="term" value="C:Golgi apparatus"/>
    <property type="evidence" value="ECO:0007669"/>
    <property type="project" value="TreeGrafter"/>
</dbReference>
<evidence type="ECO:0000256" key="2">
    <source>
        <dbReference type="ARBA" id="ARBA00015736"/>
    </source>
</evidence>
<evidence type="ECO:0000256" key="4">
    <source>
        <dbReference type="ARBA" id="ARBA00023288"/>
    </source>
</evidence>
<dbReference type="Pfam" id="PF09742">
    <property type="entry name" value="Dymeclin"/>
    <property type="match status" value="1"/>
</dbReference>
<sequence length="88" mass="9835">MVLEIINSCLSSGLQSNPHLIYSLLYQRNLFSAFRGHPTFQDIIQNIDTLLAFFSSRLEHLGANPSPGSVLQAIKDGSMVFKKEKLKV</sequence>
<accession>A0A2C9L4N8</accession>
<evidence type="ECO:0000256" key="1">
    <source>
        <dbReference type="ARBA" id="ARBA00010603"/>
    </source>
</evidence>
<keyword evidence="3" id="KW-0519">Myristate</keyword>
<keyword evidence="4" id="KW-0449">Lipoprotein</keyword>
<evidence type="ECO:0000256" key="3">
    <source>
        <dbReference type="ARBA" id="ARBA00022707"/>
    </source>
</evidence>
<dbReference type="VEuPathDB" id="VectorBase:BGLB026879"/>